<dbReference type="RefSeq" id="WP_056966509.1">
    <property type="nucleotide sequence ID" value="NZ_AZDL01000037.1"/>
</dbReference>
<comment type="caution">
    <text evidence="2">The sequence shown here is derived from an EMBL/GenBank/DDBJ whole genome shotgun (WGS) entry which is preliminary data.</text>
</comment>
<dbReference type="InterPro" id="IPR029044">
    <property type="entry name" value="Nucleotide-diphossugar_trans"/>
</dbReference>
<accession>A0AAJ0LGK8</accession>
<dbReference type="Gene3D" id="3.90.550.10">
    <property type="entry name" value="Spore Coat Polysaccharide Biosynthesis Protein SpsA, Chain A"/>
    <property type="match status" value="1"/>
</dbReference>
<dbReference type="GO" id="GO:0016758">
    <property type="term" value="F:hexosyltransferase activity"/>
    <property type="evidence" value="ECO:0007669"/>
    <property type="project" value="UniProtKB-ARBA"/>
</dbReference>
<feature type="domain" description="Glycosyltransferase 2-like" evidence="1">
    <location>
        <begin position="7"/>
        <end position="139"/>
    </location>
</feature>
<evidence type="ECO:0000313" key="3">
    <source>
        <dbReference type="Proteomes" id="UP000050828"/>
    </source>
</evidence>
<dbReference type="PANTHER" id="PTHR22916:SF3">
    <property type="entry name" value="UDP-GLCNAC:BETAGAL BETA-1,3-N-ACETYLGLUCOSAMINYLTRANSFERASE-LIKE PROTEIN 1"/>
    <property type="match status" value="1"/>
</dbReference>
<dbReference type="CDD" id="cd00761">
    <property type="entry name" value="Glyco_tranf_GTA_type"/>
    <property type="match status" value="1"/>
</dbReference>
<protein>
    <submittedName>
        <fullName evidence="2">Glycosyl transferase family protein</fullName>
    </submittedName>
</protein>
<dbReference type="GeneID" id="49610922"/>
<gene>
    <name evidence="2" type="ORF">FC08_GL001006</name>
</gene>
<sequence>MEKKEITIIIPTYNNAAIIEVCLKSIREQTYSNFKVFIVDDGSTDNTKEVCQNYCDYDIRFKYYNQKNKGVSAARNFGIDNCDSEFITFIDADDYVDKNHLQCLVTSFDMDIELSACGLIYEDGKQSEMKSSSKEKLYYSKSTVEASFERFGMQGLVTNKLFKFEIIKKNNIRFSEDIKKFEDHLFCIEYMLHVNQSFYTGKLTYHYVKRQNSALQKSVGINITEDMRAYNRLDQYDLSQQVISLIGITKNNIAINVFVNSIDKDNKRDAFNYLKMNYKFKDLLSSYSLKNFLKKTTIYLLIKTSLVGN</sequence>
<dbReference type="Proteomes" id="UP000050828">
    <property type="component" value="Unassembled WGS sequence"/>
</dbReference>
<proteinExistence type="predicted"/>
<dbReference type="PANTHER" id="PTHR22916">
    <property type="entry name" value="GLYCOSYLTRANSFERASE"/>
    <property type="match status" value="1"/>
</dbReference>
<dbReference type="InterPro" id="IPR001173">
    <property type="entry name" value="Glyco_trans_2-like"/>
</dbReference>
<keyword evidence="2" id="KW-0808">Transferase</keyword>
<evidence type="ECO:0000259" key="1">
    <source>
        <dbReference type="Pfam" id="PF00535"/>
    </source>
</evidence>
<dbReference type="AlphaFoldDB" id="A0AAJ0LGK8"/>
<evidence type="ECO:0000313" key="2">
    <source>
        <dbReference type="EMBL" id="KRK91997.1"/>
    </source>
</evidence>
<dbReference type="SUPFAM" id="SSF53448">
    <property type="entry name" value="Nucleotide-diphospho-sugar transferases"/>
    <property type="match status" value="1"/>
</dbReference>
<name>A0AAJ0LGK8_LATCU</name>
<reference evidence="2 3" key="1">
    <citation type="journal article" date="2015" name="Genome Announc.">
        <title>Expanding the biotechnology potential of lactobacilli through comparative genomics of 213 strains and associated genera.</title>
        <authorList>
            <person name="Sun Z."/>
            <person name="Harris H.M."/>
            <person name="McCann A."/>
            <person name="Guo C."/>
            <person name="Argimon S."/>
            <person name="Zhang W."/>
            <person name="Yang X."/>
            <person name="Jeffery I.B."/>
            <person name="Cooney J.C."/>
            <person name="Kagawa T.F."/>
            <person name="Liu W."/>
            <person name="Song Y."/>
            <person name="Salvetti E."/>
            <person name="Wrobel A."/>
            <person name="Rasinkangas P."/>
            <person name="Parkhill J."/>
            <person name="Rea M.C."/>
            <person name="O'Sullivan O."/>
            <person name="Ritari J."/>
            <person name="Douillard F.P."/>
            <person name="Paul Ross R."/>
            <person name="Yang R."/>
            <person name="Briner A.E."/>
            <person name="Felis G.E."/>
            <person name="de Vos W.M."/>
            <person name="Barrangou R."/>
            <person name="Klaenhammer T.R."/>
            <person name="Caufield P.W."/>
            <person name="Cui Y."/>
            <person name="Zhang H."/>
            <person name="O'Toole P.W."/>
        </authorList>
    </citation>
    <scope>NUCLEOTIDE SEQUENCE [LARGE SCALE GENOMIC DNA]</scope>
    <source>
        <strain evidence="2 3">DSM 20019</strain>
    </source>
</reference>
<organism evidence="2 3">
    <name type="scientific">Latilactobacillus curvatus JCM 1096 = DSM 20019</name>
    <dbReference type="NCBI Taxonomy" id="1293592"/>
    <lineage>
        <taxon>Bacteria</taxon>
        <taxon>Bacillati</taxon>
        <taxon>Bacillota</taxon>
        <taxon>Bacilli</taxon>
        <taxon>Lactobacillales</taxon>
        <taxon>Lactobacillaceae</taxon>
        <taxon>Latilactobacillus</taxon>
    </lineage>
</organism>
<dbReference type="EMBL" id="AZDL01000037">
    <property type="protein sequence ID" value="KRK91997.1"/>
    <property type="molecule type" value="Genomic_DNA"/>
</dbReference>
<dbReference type="Pfam" id="PF00535">
    <property type="entry name" value="Glycos_transf_2"/>
    <property type="match status" value="1"/>
</dbReference>